<feature type="transmembrane region" description="Helical" evidence="1">
    <location>
        <begin position="124"/>
        <end position="151"/>
    </location>
</feature>
<evidence type="ECO:0000256" key="1">
    <source>
        <dbReference type="SAM" id="Phobius"/>
    </source>
</evidence>
<evidence type="ECO:0000313" key="2">
    <source>
        <dbReference type="EMBL" id="MEQ2591882.1"/>
    </source>
</evidence>
<feature type="transmembrane region" description="Helical" evidence="1">
    <location>
        <begin position="79"/>
        <end position="98"/>
    </location>
</feature>
<dbReference type="Proteomes" id="UP001494672">
    <property type="component" value="Unassembled WGS sequence"/>
</dbReference>
<organism evidence="2 3">
    <name type="scientific">Coprococcus aceti</name>
    <dbReference type="NCBI Taxonomy" id="2981786"/>
    <lineage>
        <taxon>Bacteria</taxon>
        <taxon>Bacillati</taxon>
        <taxon>Bacillota</taxon>
        <taxon>Clostridia</taxon>
        <taxon>Lachnospirales</taxon>
        <taxon>Lachnospiraceae</taxon>
        <taxon>Coprococcus</taxon>
    </lineage>
</organism>
<evidence type="ECO:0000313" key="3">
    <source>
        <dbReference type="Proteomes" id="UP001494672"/>
    </source>
</evidence>
<reference evidence="2 3" key="1">
    <citation type="submission" date="2024-04" db="EMBL/GenBank/DDBJ databases">
        <title>Human intestinal bacterial collection.</title>
        <authorList>
            <person name="Pauvert C."/>
            <person name="Hitch T.C.A."/>
            <person name="Clavel T."/>
        </authorList>
    </citation>
    <scope>NUCLEOTIDE SEQUENCE [LARGE SCALE GENOMIC DNA]</scope>
    <source>
        <strain evidence="2 3">CLA-AA-H181</strain>
    </source>
</reference>
<dbReference type="RefSeq" id="WP_022217462.1">
    <property type="nucleotide sequence ID" value="NZ_JBBNGJ010000002.1"/>
</dbReference>
<accession>A0ABV1I6N8</accession>
<evidence type="ECO:0008006" key="4">
    <source>
        <dbReference type="Google" id="ProtNLM"/>
    </source>
</evidence>
<dbReference type="EMBL" id="JBBNGJ010000002">
    <property type="protein sequence ID" value="MEQ2591882.1"/>
    <property type="molecule type" value="Genomic_DNA"/>
</dbReference>
<feature type="transmembrane region" description="Helical" evidence="1">
    <location>
        <begin position="200"/>
        <end position="228"/>
    </location>
</feature>
<feature type="transmembrane region" description="Helical" evidence="1">
    <location>
        <begin position="171"/>
        <end position="193"/>
    </location>
</feature>
<keyword evidence="1" id="KW-0812">Transmembrane</keyword>
<keyword evidence="1" id="KW-1133">Transmembrane helix</keyword>
<protein>
    <recommendedName>
        <fullName evidence="4">ABC transporter permease</fullName>
    </recommendedName>
</protein>
<proteinExistence type="predicted"/>
<name>A0ABV1I6N8_9FIRM</name>
<comment type="caution">
    <text evidence="2">The sequence shown here is derived from an EMBL/GenBank/DDBJ whole genome shotgun (WGS) entry which is preliminary data.</text>
</comment>
<keyword evidence="3" id="KW-1185">Reference proteome</keyword>
<sequence length="276" mass="30930">MKTLRLLGRDTTNGILRRSFLFIIPLLFAVSQTRELHSYLNDLVDRNALFTNGTLADYILFATKGMSVYYFDPKEYFQIPIYWFAFQIGLAYLLAYYASDDFHSNGRVLFIAVGSRSKWWISKFIYCIVTVVLYYAVCIGGICVTAALYGADMRWGVTPGLAVRLYTTSTVSMGTWDVLCVTILLPVLVSVAVSQVQILAGFLITPVVSFAGVCAMYVLSAYYTVWYLPGNYTMWQRTSYIEVDGVNPASGLVLSAGMILISLIGGLMYFDRKDIL</sequence>
<keyword evidence="1" id="KW-0472">Membrane</keyword>
<gene>
    <name evidence="2" type="ORF">AAAU18_03010</name>
</gene>
<feature type="transmembrane region" description="Helical" evidence="1">
    <location>
        <begin position="248"/>
        <end position="270"/>
    </location>
</feature>